<evidence type="ECO:0000259" key="5">
    <source>
        <dbReference type="PROSITE" id="PS50850"/>
    </source>
</evidence>
<organism evidence="6 7">
    <name type="scientific">Halomonas pelophila</name>
    <dbReference type="NCBI Taxonomy" id="3151122"/>
    <lineage>
        <taxon>Bacteria</taxon>
        <taxon>Pseudomonadati</taxon>
        <taxon>Pseudomonadota</taxon>
        <taxon>Gammaproteobacteria</taxon>
        <taxon>Oceanospirillales</taxon>
        <taxon>Halomonadaceae</taxon>
        <taxon>Halomonas</taxon>
    </lineage>
</organism>
<feature type="transmembrane region" description="Helical" evidence="4">
    <location>
        <begin position="341"/>
        <end position="362"/>
    </location>
</feature>
<keyword evidence="2 4" id="KW-1133">Transmembrane helix</keyword>
<feature type="transmembrane region" description="Helical" evidence="4">
    <location>
        <begin position="303"/>
        <end position="329"/>
    </location>
</feature>
<dbReference type="Proteomes" id="UP001472978">
    <property type="component" value="Unassembled WGS sequence"/>
</dbReference>
<feature type="transmembrane region" description="Helical" evidence="4">
    <location>
        <begin position="12"/>
        <end position="38"/>
    </location>
</feature>
<dbReference type="InterPro" id="IPR036259">
    <property type="entry name" value="MFS_trans_sf"/>
</dbReference>
<dbReference type="SUPFAM" id="SSF103473">
    <property type="entry name" value="MFS general substrate transporter"/>
    <property type="match status" value="1"/>
</dbReference>
<feature type="transmembrane region" description="Helical" evidence="4">
    <location>
        <begin position="368"/>
        <end position="390"/>
    </location>
</feature>
<dbReference type="PROSITE" id="PS50850">
    <property type="entry name" value="MFS"/>
    <property type="match status" value="1"/>
</dbReference>
<dbReference type="InterPro" id="IPR020846">
    <property type="entry name" value="MFS_dom"/>
</dbReference>
<feature type="transmembrane region" description="Helical" evidence="4">
    <location>
        <begin position="44"/>
        <end position="65"/>
    </location>
</feature>
<feature type="transmembrane region" description="Helical" evidence="4">
    <location>
        <begin position="214"/>
        <end position="236"/>
    </location>
</feature>
<reference evidence="6 7" key="1">
    <citation type="submission" date="2024-05" db="EMBL/GenBank/DDBJ databases">
        <title>Halomonas sp. CS7 16S ribosomal RNA gene Genome sequencing and assembly.</title>
        <authorList>
            <person name="Yook S."/>
        </authorList>
    </citation>
    <scope>NUCLEOTIDE SEQUENCE [LARGE SCALE GENOMIC DNA]</scope>
    <source>
        <strain evidence="6 7">CS7</strain>
    </source>
</reference>
<dbReference type="PANTHER" id="PTHR23534">
    <property type="entry name" value="MFS PERMEASE"/>
    <property type="match status" value="1"/>
</dbReference>
<evidence type="ECO:0000313" key="7">
    <source>
        <dbReference type="Proteomes" id="UP001472978"/>
    </source>
</evidence>
<evidence type="ECO:0000313" key="6">
    <source>
        <dbReference type="EMBL" id="MEQ6887954.1"/>
    </source>
</evidence>
<dbReference type="Gene3D" id="1.20.1250.20">
    <property type="entry name" value="MFS general substrate transporter like domains"/>
    <property type="match status" value="1"/>
</dbReference>
<dbReference type="Pfam" id="PF07690">
    <property type="entry name" value="MFS_1"/>
    <property type="match status" value="1"/>
</dbReference>
<dbReference type="RefSeq" id="WP_349757501.1">
    <property type="nucleotide sequence ID" value="NZ_JBEGCI010000003.1"/>
</dbReference>
<proteinExistence type="predicted"/>
<dbReference type="PANTHER" id="PTHR23534:SF1">
    <property type="entry name" value="MAJOR FACILITATOR SUPERFAMILY PROTEIN"/>
    <property type="match status" value="1"/>
</dbReference>
<name>A0ABV1N2K1_9GAMM</name>
<sequence>MRAASRLEKRNVAILVASQTLYMVATITVMTLSGVVGYRLTPAAGLATLPVAMMMIGTLLATLPASLYMKRVGRRRGFLTGAALGGVLGGLVAFAAIALEHFWLFCLGNLLLGGYQGFAMYYRFAAVDVTRPAFRSRAISLVLAGGVVAAFLGPWNASLTNDWIAAVPDGGPYLMIAGLALVAMLLLGGLRVPASGEPGPNEIARPMAEIGAQARFKVALIAAATGYAIMGLVMTATPLSMRALGFEMGQVAFVMQWHVLGMFAPSFFTGGLIARFGVICILLVGTLILAASSLLAASGTGLAQFWAALMLLGVGWNFLFIGGSTLLASTHVEAERGKVQGINDLVIFSLVAAGSLLSGNLLQQLGWTGLNLAMLGPIVVVIAFTAWLGLNEARVRPAQLSGERR</sequence>
<comment type="caution">
    <text evidence="6">The sequence shown here is derived from an EMBL/GenBank/DDBJ whole genome shotgun (WGS) entry which is preliminary data.</text>
</comment>
<feature type="transmembrane region" description="Helical" evidence="4">
    <location>
        <begin position="173"/>
        <end position="193"/>
    </location>
</feature>
<feature type="transmembrane region" description="Helical" evidence="4">
    <location>
        <begin position="102"/>
        <end position="122"/>
    </location>
</feature>
<feature type="transmembrane region" description="Helical" evidence="4">
    <location>
        <begin position="276"/>
        <end position="297"/>
    </location>
</feature>
<evidence type="ECO:0000256" key="3">
    <source>
        <dbReference type="ARBA" id="ARBA00023136"/>
    </source>
</evidence>
<dbReference type="InterPro" id="IPR011701">
    <property type="entry name" value="MFS"/>
</dbReference>
<dbReference type="EMBL" id="JBEGCI010000003">
    <property type="protein sequence ID" value="MEQ6887954.1"/>
    <property type="molecule type" value="Genomic_DNA"/>
</dbReference>
<feature type="transmembrane region" description="Helical" evidence="4">
    <location>
        <begin position="248"/>
        <end position="269"/>
    </location>
</feature>
<feature type="domain" description="Major facilitator superfamily (MFS) profile" evidence="5">
    <location>
        <begin position="214"/>
        <end position="405"/>
    </location>
</feature>
<keyword evidence="1 4" id="KW-0812">Transmembrane</keyword>
<protein>
    <submittedName>
        <fullName evidence="6">MFS transporter</fullName>
    </submittedName>
</protein>
<evidence type="ECO:0000256" key="4">
    <source>
        <dbReference type="SAM" id="Phobius"/>
    </source>
</evidence>
<gene>
    <name evidence="6" type="ORF">ABE957_04600</name>
</gene>
<accession>A0ABV1N2K1</accession>
<feature type="transmembrane region" description="Helical" evidence="4">
    <location>
        <begin position="134"/>
        <end position="153"/>
    </location>
</feature>
<feature type="transmembrane region" description="Helical" evidence="4">
    <location>
        <begin position="77"/>
        <end position="96"/>
    </location>
</feature>
<evidence type="ECO:0000256" key="1">
    <source>
        <dbReference type="ARBA" id="ARBA00022692"/>
    </source>
</evidence>
<keyword evidence="7" id="KW-1185">Reference proteome</keyword>
<keyword evidence="3 4" id="KW-0472">Membrane</keyword>
<evidence type="ECO:0000256" key="2">
    <source>
        <dbReference type="ARBA" id="ARBA00022989"/>
    </source>
</evidence>